<dbReference type="OrthoDB" id="165506at2759"/>
<dbReference type="EMBL" id="NBNE01008473">
    <property type="protein sequence ID" value="OWY99450.1"/>
    <property type="molecule type" value="Genomic_DNA"/>
</dbReference>
<evidence type="ECO:0000313" key="2">
    <source>
        <dbReference type="Proteomes" id="UP000198211"/>
    </source>
</evidence>
<evidence type="ECO:0000313" key="1">
    <source>
        <dbReference type="EMBL" id="OWY99450.1"/>
    </source>
</evidence>
<accession>A0A225V1W3</accession>
<gene>
    <name evidence="1" type="ORF">PHMEG_00029542</name>
</gene>
<keyword evidence="2" id="KW-1185">Reference proteome</keyword>
<organism evidence="1 2">
    <name type="scientific">Phytophthora megakarya</name>
    <dbReference type="NCBI Taxonomy" id="4795"/>
    <lineage>
        <taxon>Eukaryota</taxon>
        <taxon>Sar</taxon>
        <taxon>Stramenopiles</taxon>
        <taxon>Oomycota</taxon>
        <taxon>Peronosporomycetes</taxon>
        <taxon>Peronosporales</taxon>
        <taxon>Peronosporaceae</taxon>
        <taxon>Phytophthora</taxon>
    </lineage>
</organism>
<name>A0A225V1W3_9STRA</name>
<dbReference type="AlphaFoldDB" id="A0A225V1W3"/>
<reference evidence="2" key="1">
    <citation type="submission" date="2017-03" db="EMBL/GenBank/DDBJ databases">
        <title>Phytopthora megakarya and P. palmivora, two closely related causual agents of cacao black pod achieved similar genome size and gene model numbers by different mechanisms.</title>
        <authorList>
            <person name="Ali S."/>
            <person name="Shao J."/>
            <person name="Larry D.J."/>
            <person name="Kronmiller B."/>
            <person name="Shen D."/>
            <person name="Strem M.D."/>
            <person name="Melnick R.L."/>
            <person name="Guiltinan M.J."/>
            <person name="Tyler B.M."/>
            <person name="Meinhardt L.W."/>
            <person name="Bailey B.A."/>
        </authorList>
    </citation>
    <scope>NUCLEOTIDE SEQUENCE [LARGE SCALE GENOMIC DNA]</scope>
    <source>
        <strain evidence="2">zdho120</strain>
    </source>
</reference>
<proteinExistence type="predicted"/>
<dbReference type="Proteomes" id="UP000198211">
    <property type="component" value="Unassembled WGS sequence"/>
</dbReference>
<sequence>MKLLLHPPKSPTNTTTALSKDVHECLLYEQNTLQALEFLIQDQISPTPALLVDTDLVRCFRCALELGSDFRAPAPEAYRPMLMLLLYRFPMLLLPHIDGKHEADMSLVGATRKYTEALQSSLTYEYVTNPQLQRVKAEYIQRVNTFTIE</sequence>
<comment type="caution">
    <text evidence="1">The sequence shown here is derived from an EMBL/GenBank/DDBJ whole genome shotgun (WGS) entry which is preliminary data.</text>
</comment>
<protein>
    <submittedName>
        <fullName evidence="1">Uncharacterized protein</fullName>
    </submittedName>
</protein>